<dbReference type="GO" id="GO:0016020">
    <property type="term" value="C:membrane"/>
    <property type="evidence" value="ECO:0007669"/>
    <property type="project" value="GOC"/>
</dbReference>
<evidence type="ECO:0000313" key="5">
    <source>
        <dbReference type="EMBL" id="EKE29705.1"/>
    </source>
</evidence>
<comment type="similarity">
    <text evidence="1">Belongs to the glycosyltransferase 28 family.</text>
</comment>
<dbReference type="AlphaFoldDB" id="K2H1K1"/>
<evidence type="ECO:0000256" key="1">
    <source>
        <dbReference type="ARBA" id="ARBA00006962"/>
    </source>
</evidence>
<evidence type="ECO:0000256" key="2">
    <source>
        <dbReference type="ARBA" id="ARBA00022676"/>
    </source>
</evidence>
<organism evidence="5">
    <name type="scientific">uncultured bacterium</name>
    <name type="common">gcode 4</name>
    <dbReference type="NCBI Taxonomy" id="1234023"/>
    <lineage>
        <taxon>Bacteria</taxon>
        <taxon>environmental samples</taxon>
    </lineage>
</organism>
<dbReference type="SUPFAM" id="SSF53756">
    <property type="entry name" value="UDP-Glycosyltransferase/glycogen phosphorylase"/>
    <property type="match status" value="1"/>
</dbReference>
<dbReference type="GO" id="GO:0009247">
    <property type="term" value="P:glycolipid biosynthetic process"/>
    <property type="evidence" value="ECO:0007669"/>
    <property type="project" value="InterPro"/>
</dbReference>
<dbReference type="PANTHER" id="PTHR43025:SF3">
    <property type="entry name" value="MONOGALACTOSYLDIACYLGLYCEROL SYNTHASE 1, CHLOROPLASTIC"/>
    <property type="match status" value="1"/>
</dbReference>
<feature type="domain" description="Diacylglycerol glucosyltransferase N-terminal" evidence="4">
    <location>
        <begin position="15"/>
        <end position="165"/>
    </location>
</feature>
<comment type="caution">
    <text evidence="5">The sequence shown here is derived from an EMBL/GenBank/DDBJ whole genome shotgun (WGS) entry which is preliminary data.</text>
</comment>
<proteinExistence type="inferred from homology"/>
<dbReference type="PANTHER" id="PTHR43025">
    <property type="entry name" value="MONOGALACTOSYLDIACYLGLYCEROL SYNTHASE"/>
    <property type="match status" value="1"/>
</dbReference>
<gene>
    <name evidence="5" type="ORF">ACD_2C00116G0003</name>
</gene>
<dbReference type="Pfam" id="PF06925">
    <property type="entry name" value="MGDG_synth"/>
    <property type="match status" value="1"/>
</dbReference>
<keyword evidence="3 5" id="KW-0808">Transferase</keyword>
<evidence type="ECO:0000256" key="3">
    <source>
        <dbReference type="ARBA" id="ARBA00022679"/>
    </source>
</evidence>
<sequence>MKKYLILTASYWTWHNAAAWSIKKHLIQKWDEVEILDMTELLLKWWDNSKKFYSLSEKIPFIWDATFTLLDQQFTNEILNMIFKSIYQKKFNKFVDNYLPDYIICTFPNWPIFINNYLLTRKKYFKTAEIITDAIEIWMPWYFSSDIIDNFFVLDKNTKSIFKKKFKHKKNNVNVSFFPIEEKYFIDKETIQNKHIMILLTGLKLDFITSLLQKLKEETFYDKIKIIKWRNDNVYNKVKTKIKDSRFEFVDYLNIKDELKKIDILIAKPGWAIMCECIAQDVPMIIPSFIPGQEEWNIKLLEKESLWFYEPSHEKIIFALKFLDFKRFLPNFARVKKKNSIAYIIDKMTRTDK</sequence>
<accession>K2H1K1</accession>
<dbReference type="InterPro" id="IPR050519">
    <property type="entry name" value="Glycosyltransf_28_UgtP"/>
</dbReference>
<evidence type="ECO:0000259" key="4">
    <source>
        <dbReference type="Pfam" id="PF06925"/>
    </source>
</evidence>
<dbReference type="InterPro" id="IPR009695">
    <property type="entry name" value="Diacylglyc_glucosyltr_N"/>
</dbReference>
<dbReference type="GO" id="GO:0016758">
    <property type="term" value="F:hexosyltransferase activity"/>
    <property type="evidence" value="ECO:0007669"/>
    <property type="project" value="InterPro"/>
</dbReference>
<dbReference type="EMBL" id="AMFJ01000116">
    <property type="protein sequence ID" value="EKE29705.1"/>
    <property type="molecule type" value="Genomic_DNA"/>
</dbReference>
<protein>
    <submittedName>
        <fullName evidence="5">Glycosyl transferase</fullName>
    </submittedName>
</protein>
<keyword evidence="2" id="KW-0328">Glycosyltransferase</keyword>
<name>K2H1K1_9BACT</name>
<reference evidence="5" key="1">
    <citation type="journal article" date="2012" name="Science">
        <title>Fermentation, hydrogen, and sulfur metabolism in multiple uncultivated bacterial phyla.</title>
        <authorList>
            <person name="Wrighton K.C."/>
            <person name="Thomas B.C."/>
            <person name="Sharon I."/>
            <person name="Miller C.S."/>
            <person name="Castelle C.J."/>
            <person name="VerBerkmoes N.C."/>
            <person name="Wilkins M.J."/>
            <person name="Hettich R.L."/>
            <person name="Lipton M.S."/>
            <person name="Williams K.H."/>
            <person name="Long P.E."/>
            <person name="Banfield J.F."/>
        </authorList>
    </citation>
    <scope>NUCLEOTIDE SEQUENCE [LARGE SCALE GENOMIC DNA]</scope>
</reference>
<dbReference type="Gene3D" id="3.40.50.2000">
    <property type="entry name" value="Glycogen Phosphorylase B"/>
    <property type="match status" value="1"/>
</dbReference>